<sequence>MVTVPKGSYVEITKEVLSQNQRAPQIPEDTKKTPLMMKVKGFLLEDGEIGETVKIKTVLGREQEGSLTSDNPRYSHDFGDIVPEIFKVRDSIKNFMKTGDCDGQ</sequence>
<dbReference type="RefSeq" id="WP_213168690.1">
    <property type="nucleotide sequence ID" value="NZ_CP058559.1"/>
</dbReference>
<dbReference type="Pfam" id="PF22010">
    <property type="entry name" value="OrtA"/>
    <property type="match status" value="1"/>
</dbReference>
<accession>A0A7G9W7T2</accession>
<dbReference type="InterPro" id="IPR047755">
    <property type="entry name" value="OrtA"/>
</dbReference>
<evidence type="ECO:0000313" key="2">
    <source>
        <dbReference type="Proteomes" id="UP000516160"/>
    </source>
</evidence>
<dbReference type="AlphaFoldDB" id="A0A7G9W7T2"/>
<dbReference type="EMBL" id="CP058559">
    <property type="protein sequence ID" value="QNO14744.1"/>
    <property type="molecule type" value="Genomic_DNA"/>
</dbReference>
<proteinExistence type="predicted"/>
<gene>
    <name evidence="1" type="ORF">HYG86_08070</name>
</gene>
<dbReference type="Proteomes" id="UP000516160">
    <property type="component" value="Chromosome"/>
</dbReference>
<dbReference type="KEGG" id="acae:HYG86_08070"/>
<name>A0A7G9W7T2_ALKCA</name>
<evidence type="ECO:0000313" key="1">
    <source>
        <dbReference type="EMBL" id="QNO14744.1"/>
    </source>
</evidence>
<reference evidence="1 2" key="1">
    <citation type="submission" date="2020-07" db="EMBL/GenBank/DDBJ databases">
        <title>Alkalicella. sp. LB2 genome.</title>
        <authorList>
            <person name="Postec A."/>
            <person name="Quemeneur M."/>
        </authorList>
    </citation>
    <scope>NUCLEOTIDE SEQUENCE [LARGE SCALE GENOMIC DNA]</scope>
    <source>
        <strain evidence="1 2">LB2</strain>
    </source>
</reference>
<organism evidence="1 2">
    <name type="scientific">Alkalicella caledoniensis</name>
    <dbReference type="NCBI Taxonomy" id="2731377"/>
    <lineage>
        <taxon>Bacteria</taxon>
        <taxon>Bacillati</taxon>
        <taxon>Bacillota</taxon>
        <taxon>Clostridia</taxon>
        <taxon>Eubacteriales</taxon>
        <taxon>Proteinivoracaceae</taxon>
        <taxon>Alkalicella</taxon>
    </lineage>
</organism>
<keyword evidence="2" id="KW-1185">Reference proteome</keyword>
<dbReference type="NCBIfam" id="NF040739">
    <property type="entry name" value="ornith_OrtA"/>
    <property type="match status" value="1"/>
</dbReference>
<protein>
    <submittedName>
        <fullName evidence="1">2-amino-4-ketopentanoate thiolase</fullName>
    </submittedName>
</protein>